<name>A0ABQ0DWN4_9EUKA</name>
<feature type="compositionally biased region" description="Polar residues" evidence="2">
    <location>
        <begin position="545"/>
        <end position="583"/>
    </location>
</feature>
<dbReference type="Proteomes" id="UP001628156">
    <property type="component" value="Unassembled WGS sequence"/>
</dbReference>
<keyword evidence="4" id="KW-1185">Reference proteome</keyword>
<comment type="caution">
    <text evidence="3">The sequence shown here is derived from an EMBL/GenBank/DDBJ whole genome shotgun (WGS) entry which is preliminary data.</text>
</comment>
<evidence type="ECO:0000256" key="1">
    <source>
        <dbReference type="SAM" id="Coils"/>
    </source>
</evidence>
<keyword evidence="1" id="KW-0175">Coiled coil</keyword>
<accession>A0ABQ0DWN4</accession>
<evidence type="ECO:0000313" key="3">
    <source>
        <dbReference type="EMBL" id="GAB1227265.1"/>
    </source>
</evidence>
<evidence type="ECO:0000256" key="2">
    <source>
        <dbReference type="SAM" id="MobiDB-lite"/>
    </source>
</evidence>
<evidence type="ECO:0008006" key="5">
    <source>
        <dbReference type="Google" id="ProtNLM"/>
    </source>
</evidence>
<feature type="coiled-coil region" evidence="1">
    <location>
        <begin position="248"/>
        <end position="309"/>
    </location>
</feature>
<proteinExistence type="predicted"/>
<reference evidence="3 4" key="1">
    <citation type="journal article" date="2019" name="PLoS Negl. Trop. Dis.">
        <title>Whole genome sequencing of Entamoeba nuttalli reveals mammalian host-related molecular signatures and a novel octapeptide-repeat surface protein.</title>
        <authorList>
            <person name="Tanaka M."/>
            <person name="Makiuchi T."/>
            <person name="Komiyama T."/>
            <person name="Shiina T."/>
            <person name="Osaki K."/>
            <person name="Tachibana H."/>
        </authorList>
    </citation>
    <scope>NUCLEOTIDE SEQUENCE [LARGE SCALE GENOMIC DNA]</scope>
    <source>
        <strain evidence="3 4">P19-061405</strain>
    </source>
</reference>
<dbReference type="EMBL" id="BAAFRS010000329">
    <property type="protein sequence ID" value="GAB1227265.1"/>
    <property type="molecule type" value="Genomic_DNA"/>
</dbReference>
<gene>
    <name evidence="3" type="ORF">ENUP19_0329G0010</name>
</gene>
<feature type="compositionally biased region" description="Low complexity" evidence="2">
    <location>
        <begin position="587"/>
        <end position="598"/>
    </location>
</feature>
<feature type="compositionally biased region" description="Low complexity" evidence="2">
    <location>
        <begin position="518"/>
        <end position="532"/>
    </location>
</feature>
<feature type="compositionally biased region" description="Basic and acidic residues" evidence="2">
    <location>
        <begin position="410"/>
        <end position="507"/>
    </location>
</feature>
<protein>
    <recommendedName>
        <fullName evidence="5">PCI domain-containing protein</fullName>
    </recommendedName>
</protein>
<organism evidence="3 4">
    <name type="scientific">Entamoeba nuttalli</name>
    <dbReference type="NCBI Taxonomy" id="412467"/>
    <lineage>
        <taxon>Eukaryota</taxon>
        <taxon>Amoebozoa</taxon>
        <taxon>Evosea</taxon>
        <taxon>Archamoebae</taxon>
        <taxon>Mastigamoebida</taxon>
        <taxon>Entamoebidae</taxon>
        <taxon>Entamoeba</taxon>
    </lineage>
</organism>
<sequence length="607" mass="70488">MSLPPSFTSLLNSQKKVISGVANDNESLLKYFNSVSEFLADCNVPSYETFASIESFKIEPTAQKANSVLISLCSLFIVTRKVFTMKDFVLSKALRFPMGLQFEELQSYMKATDILKTADEPVIDFYNAFIGNNAEELITCYKEIKDVNEKCTKSYIKEAIIIRIFQILVEKKTISLVDIKKMLDFVPWFIVEITLLKRASDLEFKVKIDLSSGKIFIEKVEDKKIEGCEITNEIIESEKTIINNKTKAFNEKIAAIEYQREKKRLEEEARRREEEEDARLEREYLEKKKREEEEEKARKKEEMRKIKADSAAEMQKLYRIQEKVRIKEEKDKQMKNLFERYFYHERARRMVERNFTDRKVEEEAEEIREMYRLVCESKQEMKKAEHERKVAMKKKFTNPNALQTWLDSIGKGESEEEKMAKIEKARKEKEEAERIAREKAEEERKAKLLEEQRKREEEKKRQEEEAFKRNQERIEKQQSSDEVYRPKMLHNLKEDKDGWMSARKDQRPSNSGVPSFVGGSSRSQQQRGNGSSDTYTPPRTGGSGYNNSAYQQRPGASSSVASFTPKRSSGYSNSGASFNNRGPRTNGGSSSVASFTSGGSRGGYRKH</sequence>
<evidence type="ECO:0000313" key="4">
    <source>
        <dbReference type="Proteomes" id="UP001628156"/>
    </source>
</evidence>
<feature type="region of interest" description="Disordered" evidence="2">
    <location>
        <begin position="407"/>
        <end position="607"/>
    </location>
</feature>